<organism evidence="1 2">
    <name type="scientific">Paramormyrops kingsleyae</name>
    <dbReference type="NCBI Taxonomy" id="1676925"/>
    <lineage>
        <taxon>Eukaryota</taxon>
        <taxon>Metazoa</taxon>
        <taxon>Chordata</taxon>
        <taxon>Craniata</taxon>
        <taxon>Vertebrata</taxon>
        <taxon>Euteleostomi</taxon>
        <taxon>Actinopterygii</taxon>
        <taxon>Neopterygii</taxon>
        <taxon>Teleostei</taxon>
        <taxon>Osteoglossocephala</taxon>
        <taxon>Osteoglossomorpha</taxon>
        <taxon>Osteoglossiformes</taxon>
        <taxon>Mormyridae</taxon>
        <taxon>Paramormyrops</taxon>
    </lineage>
</organism>
<dbReference type="PANTHER" id="PTHR15926">
    <property type="entry name" value="ALL-TRANS RETINOIC ACID-INDUCED DIFFERENTIATION FACTOR"/>
    <property type="match status" value="1"/>
</dbReference>
<sequence>MRSMCAYLYSSFYRTLQKTQGPTNFRKVGNPRDLKMTARRDAVLTAMAVSLMSVCLHAGFQQTGLQECHRCDGRLQDGSAVGNFCIASAGLVDGRCCLRHQGDQDTASIIGLDLSNCSLGKVEDLHEAITAVIIDLSANPIVNMSESIFQGFTQLHSLRLPLPCQCPGGNESWETVEDLGSVCLCEGQRDACYSGGNMSWTCPENSLCAPYGPSFVQCSCSGDYHGYKCLRKVSTLSSSSITKLLPGCLFKPLLIHPSSSCLILVGIAWSLSQAAQGRKQGHTPDRMLSLHRTHIITHLLITDALETVYFTACR</sequence>
<dbReference type="InterPro" id="IPR042350">
    <property type="entry name" value="ATRAID"/>
</dbReference>
<protein>
    <submittedName>
        <fullName evidence="1">All-trans retinoic acid-induced differentiation factor</fullName>
    </submittedName>
</protein>
<name>A0A3B3RMT2_9TELE</name>
<dbReference type="CTD" id="51374"/>
<dbReference type="GeneID" id="111837453"/>
<dbReference type="GeneTree" id="ENSGT00390000017252"/>
<dbReference type="GO" id="GO:0045669">
    <property type="term" value="P:positive regulation of osteoblast differentiation"/>
    <property type="evidence" value="ECO:0007669"/>
    <property type="project" value="TreeGrafter"/>
</dbReference>
<reference evidence="1" key="2">
    <citation type="submission" date="2025-09" db="UniProtKB">
        <authorList>
            <consortium name="Ensembl"/>
        </authorList>
    </citation>
    <scope>IDENTIFICATION</scope>
</reference>
<evidence type="ECO:0000313" key="2">
    <source>
        <dbReference type="Proteomes" id="UP000261540"/>
    </source>
</evidence>
<dbReference type="RefSeq" id="XP_023655293.1">
    <property type="nucleotide sequence ID" value="XM_023799525.1"/>
</dbReference>
<accession>A0A3B3RMT2</accession>
<dbReference type="PANTHER" id="PTHR15926:SF1">
    <property type="entry name" value="ALL-TRANS RETINOIC ACID-INDUCED DIFFERENTIATION FACTOR"/>
    <property type="match status" value="1"/>
</dbReference>
<proteinExistence type="predicted"/>
<dbReference type="OrthoDB" id="9989713at2759"/>
<evidence type="ECO:0000313" key="1">
    <source>
        <dbReference type="Ensembl" id="ENSPKIP00000019892.1"/>
    </source>
</evidence>
<dbReference type="STRING" id="1676925.ENSPKIP00000019892"/>
<dbReference type="AlphaFoldDB" id="A0A3B3RMT2"/>
<dbReference type="KEGG" id="pki:111837453"/>
<keyword evidence="2" id="KW-1185">Reference proteome</keyword>
<dbReference type="Ensembl" id="ENSPKIT00000000494.1">
    <property type="protein sequence ID" value="ENSPKIP00000019892.1"/>
    <property type="gene ID" value="ENSPKIG00000004864.1"/>
</dbReference>
<dbReference type="Proteomes" id="UP000261540">
    <property type="component" value="Unplaced"/>
</dbReference>
<reference evidence="1" key="1">
    <citation type="submission" date="2025-08" db="UniProtKB">
        <authorList>
            <consortium name="Ensembl"/>
        </authorList>
    </citation>
    <scope>IDENTIFICATION</scope>
</reference>